<comment type="caution">
    <text evidence="2">The sequence shown here is derived from an EMBL/GenBank/DDBJ whole genome shotgun (WGS) entry which is preliminary data.</text>
</comment>
<accession>A0A9P4LMG2</accession>
<sequence length="999" mass="110046">MAGSSKRSRDWFENGDEQSVQHILNKQGAVAVIRYHSQTPAPDANDVWPNFRSTAKAPARYQLLDKDSEPMANAKSKRRPPHDPQGAKRKSGKAKRGKAITEELEDIPMGRPMWSLPVELVELIAVHLNRDDIKSLRMVSHELNHYVSQVIFKTVVVPFNTEIYGMLSQGQKPDIKGKKRAKYAQPQPGFSWNNANGNDVYDGHGIDVFKGFGKHITSYGMSFEVNEDVLSQPPAKSLTEKKTSFWGEFEWPYEDYRRFDAVAGLETAADETPRMKIAFSELTKVKELALSVDSGLGWLNGPDRSIRARILQRPPSVFGTLRDVPDRRTQAQQELWAHIEKCHQDAGSDIRLATLYRLNGSQALSESDEAKLLAEEQPRMPYLDTQIIHEATPHETGEVPMPTSFDDPEVLDHFVLTPPSSKSGILFTSTTSPSDASQVMSPVIPVNLTKAQKEWLLETEWAQRAFISSYMLSIIDNPLTFTPVHTLNLSRLSDRYLPSLNRADFWNALPNLTNLTLLVIPGWRNVHKDEAGFVDAPRINPITGLDPFCDLLGTHVATRSNIQNLTVGWVGGGEHAEGLHARNRLLMPAPLRSMSMRINDNWILATEMIAELNPQRIRAALLQFPHVERLALQNCWITPATLLQFVHCHDALALKQLVLDSVSLTAVLRPVIANQAGQNAGGLNVAPPPLGGLLGANALFNAFNNHAGGHGALQPQPQVLPNNHQVLLWLIQYLAGQLQQLQANAGGVQQQNQIATLQTQLQQQIQLLQNPPPQALAQLPAPTTNQGPQPQVITNQQANQQAVSALAAQVQTMQQQMAAPAPPNQQPSANTQSLLQSEPRDGSWLNIIDTISPGTNLKDLGSSHSKANPDRKTSLQSIEFVSCGYAKLPNATFDQAAIDPGHGLAAAMRNHVFTKRHNALAPAMLSSKWTHLGEIVQEVDLTELAALDAAWNLKSGWEDAEEARAVEFDGLFSGGTGRFTGKVQASDRMAFVDEDGTAS</sequence>
<feature type="region of interest" description="Disordered" evidence="1">
    <location>
        <begin position="61"/>
        <end position="98"/>
    </location>
</feature>
<feature type="region of interest" description="Disordered" evidence="1">
    <location>
        <begin position="814"/>
        <end position="838"/>
    </location>
</feature>
<dbReference type="AlphaFoldDB" id="A0A9P4LMG2"/>
<keyword evidence="3" id="KW-1185">Reference proteome</keyword>
<evidence type="ECO:0000313" key="2">
    <source>
        <dbReference type="EMBL" id="KAF2028934.1"/>
    </source>
</evidence>
<dbReference type="EMBL" id="ML978207">
    <property type="protein sequence ID" value="KAF2028934.1"/>
    <property type="molecule type" value="Genomic_DNA"/>
</dbReference>
<evidence type="ECO:0000256" key="1">
    <source>
        <dbReference type="SAM" id="MobiDB-lite"/>
    </source>
</evidence>
<gene>
    <name evidence="2" type="ORF">EK21DRAFT_68770</name>
</gene>
<feature type="compositionally biased region" description="Basic residues" evidence="1">
    <location>
        <begin position="87"/>
        <end position="98"/>
    </location>
</feature>
<evidence type="ECO:0008006" key="4">
    <source>
        <dbReference type="Google" id="ProtNLM"/>
    </source>
</evidence>
<name>A0A9P4LMG2_9PLEO</name>
<dbReference type="Proteomes" id="UP000799777">
    <property type="component" value="Unassembled WGS sequence"/>
</dbReference>
<dbReference type="OrthoDB" id="4194555at2759"/>
<organism evidence="2 3">
    <name type="scientific">Setomelanomma holmii</name>
    <dbReference type="NCBI Taxonomy" id="210430"/>
    <lineage>
        <taxon>Eukaryota</taxon>
        <taxon>Fungi</taxon>
        <taxon>Dikarya</taxon>
        <taxon>Ascomycota</taxon>
        <taxon>Pezizomycotina</taxon>
        <taxon>Dothideomycetes</taxon>
        <taxon>Pleosporomycetidae</taxon>
        <taxon>Pleosporales</taxon>
        <taxon>Pleosporineae</taxon>
        <taxon>Phaeosphaeriaceae</taxon>
        <taxon>Setomelanomma</taxon>
    </lineage>
</organism>
<reference evidence="2" key="1">
    <citation type="journal article" date="2020" name="Stud. Mycol.">
        <title>101 Dothideomycetes genomes: a test case for predicting lifestyles and emergence of pathogens.</title>
        <authorList>
            <person name="Haridas S."/>
            <person name="Albert R."/>
            <person name="Binder M."/>
            <person name="Bloem J."/>
            <person name="Labutti K."/>
            <person name="Salamov A."/>
            <person name="Andreopoulos B."/>
            <person name="Baker S."/>
            <person name="Barry K."/>
            <person name="Bills G."/>
            <person name="Bluhm B."/>
            <person name="Cannon C."/>
            <person name="Castanera R."/>
            <person name="Culley D."/>
            <person name="Daum C."/>
            <person name="Ezra D."/>
            <person name="Gonzalez J."/>
            <person name="Henrissat B."/>
            <person name="Kuo A."/>
            <person name="Liang C."/>
            <person name="Lipzen A."/>
            <person name="Lutzoni F."/>
            <person name="Magnuson J."/>
            <person name="Mondo S."/>
            <person name="Nolan M."/>
            <person name="Ohm R."/>
            <person name="Pangilinan J."/>
            <person name="Park H.-J."/>
            <person name="Ramirez L."/>
            <person name="Alfaro M."/>
            <person name="Sun H."/>
            <person name="Tritt A."/>
            <person name="Yoshinaga Y."/>
            <person name="Zwiers L.-H."/>
            <person name="Turgeon B."/>
            <person name="Goodwin S."/>
            <person name="Spatafora J."/>
            <person name="Crous P."/>
            <person name="Grigoriev I."/>
        </authorList>
    </citation>
    <scope>NUCLEOTIDE SEQUENCE</scope>
    <source>
        <strain evidence="2">CBS 110217</strain>
    </source>
</reference>
<protein>
    <recommendedName>
        <fullName evidence="4">F-box domain-containing protein</fullName>
    </recommendedName>
</protein>
<evidence type="ECO:0000313" key="3">
    <source>
        <dbReference type="Proteomes" id="UP000799777"/>
    </source>
</evidence>
<proteinExistence type="predicted"/>